<feature type="region of interest" description="Disordered" evidence="1">
    <location>
        <begin position="132"/>
        <end position="168"/>
    </location>
</feature>
<dbReference type="EMBL" id="AP004630">
    <property type="protein sequence ID" value="BAD54088.1"/>
    <property type="molecule type" value="Genomic_DNA"/>
</dbReference>
<reference evidence="3" key="2">
    <citation type="submission" date="2002-03" db="EMBL/GenBank/DDBJ databases">
        <title>Oryza sativa nipponbare(GA3) genomic DNA, chromosome 6, BAC clone:OSJNBa0037N01.</title>
        <authorList>
            <person name="Sasaki T."/>
            <person name="Matsumoto T."/>
            <person name="Yamamoto K."/>
        </authorList>
    </citation>
    <scope>NUCLEOTIDE SEQUENCE</scope>
</reference>
<reference evidence="4" key="4">
    <citation type="journal article" date="2008" name="Nucleic Acids Res.">
        <title>The rice annotation project database (RAP-DB): 2008 update.</title>
        <authorList>
            <consortium name="The rice annotation project (RAP)"/>
        </authorList>
    </citation>
    <scope>GENOME REANNOTATION</scope>
    <source>
        <strain evidence="4">cv. Nipponbare</strain>
    </source>
</reference>
<reference evidence="2" key="1">
    <citation type="submission" date="2002-01" db="EMBL/GenBank/DDBJ databases">
        <title>Oryza sativa nipponbare(GA3) genomic DNA, chromosome 6, PAC clone:P0031A09.</title>
        <authorList>
            <person name="Sasaki T."/>
            <person name="Matsumoto T."/>
            <person name="Yamamoto K."/>
        </authorList>
    </citation>
    <scope>NUCLEOTIDE SEQUENCE</scope>
</reference>
<reference evidence="4" key="3">
    <citation type="journal article" date="2005" name="Nature">
        <title>The map-based sequence of the rice genome.</title>
        <authorList>
            <consortium name="International rice genome sequencing project (IRGSP)"/>
            <person name="Matsumoto T."/>
            <person name="Wu J."/>
            <person name="Kanamori H."/>
            <person name="Katayose Y."/>
            <person name="Fujisawa M."/>
            <person name="Namiki N."/>
            <person name="Mizuno H."/>
            <person name="Yamamoto K."/>
            <person name="Antonio B.A."/>
            <person name="Baba T."/>
            <person name="Sakata K."/>
            <person name="Nagamura Y."/>
            <person name="Aoki H."/>
            <person name="Arikawa K."/>
            <person name="Arita K."/>
            <person name="Bito T."/>
            <person name="Chiden Y."/>
            <person name="Fujitsuka N."/>
            <person name="Fukunaka R."/>
            <person name="Hamada M."/>
            <person name="Harada C."/>
            <person name="Hayashi A."/>
            <person name="Hijishita S."/>
            <person name="Honda M."/>
            <person name="Hosokawa S."/>
            <person name="Ichikawa Y."/>
            <person name="Idonuma A."/>
            <person name="Iijima M."/>
            <person name="Ikeda M."/>
            <person name="Ikeno M."/>
            <person name="Ito K."/>
            <person name="Ito S."/>
            <person name="Ito T."/>
            <person name="Ito Y."/>
            <person name="Ito Y."/>
            <person name="Iwabuchi A."/>
            <person name="Kamiya K."/>
            <person name="Karasawa W."/>
            <person name="Kurita K."/>
            <person name="Katagiri S."/>
            <person name="Kikuta A."/>
            <person name="Kobayashi H."/>
            <person name="Kobayashi N."/>
            <person name="Machita K."/>
            <person name="Maehara T."/>
            <person name="Masukawa M."/>
            <person name="Mizubayashi T."/>
            <person name="Mukai Y."/>
            <person name="Nagasaki H."/>
            <person name="Nagata Y."/>
            <person name="Naito S."/>
            <person name="Nakashima M."/>
            <person name="Nakama Y."/>
            <person name="Nakamichi Y."/>
            <person name="Nakamura M."/>
            <person name="Meguro A."/>
            <person name="Negishi M."/>
            <person name="Ohta I."/>
            <person name="Ohta T."/>
            <person name="Okamoto M."/>
            <person name="Ono N."/>
            <person name="Saji S."/>
            <person name="Sakaguchi M."/>
            <person name="Sakai K."/>
            <person name="Shibata M."/>
            <person name="Shimokawa T."/>
            <person name="Song J."/>
            <person name="Takazaki Y."/>
            <person name="Terasawa K."/>
            <person name="Tsugane M."/>
            <person name="Tsuji K."/>
            <person name="Ueda S."/>
            <person name="Waki K."/>
            <person name="Yamagata H."/>
            <person name="Yamamoto M."/>
            <person name="Yamamoto S."/>
            <person name="Yamane H."/>
            <person name="Yoshiki S."/>
            <person name="Yoshihara R."/>
            <person name="Yukawa K."/>
            <person name="Zhong H."/>
            <person name="Yano M."/>
            <person name="Yuan Q."/>
            <person name="Ouyang S."/>
            <person name="Liu J."/>
            <person name="Jones K.M."/>
            <person name="Gansberger K."/>
            <person name="Moffat K."/>
            <person name="Hill J."/>
            <person name="Bera J."/>
            <person name="Fadrosh D."/>
            <person name="Jin S."/>
            <person name="Johri S."/>
            <person name="Kim M."/>
            <person name="Overton L."/>
            <person name="Reardon M."/>
            <person name="Tsitrin T."/>
            <person name="Vuong H."/>
            <person name="Weaver B."/>
            <person name="Ciecko A."/>
            <person name="Tallon L."/>
            <person name="Jackson J."/>
            <person name="Pai G."/>
            <person name="Aken S.V."/>
            <person name="Utterback T."/>
            <person name="Reidmuller S."/>
            <person name="Feldblyum T."/>
            <person name="Hsiao J."/>
            <person name="Zismann V."/>
            <person name="Iobst S."/>
            <person name="de Vazeille A.R."/>
            <person name="Buell C.R."/>
            <person name="Ying K."/>
            <person name="Li Y."/>
            <person name="Lu T."/>
            <person name="Huang Y."/>
            <person name="Zhao Q."/>
            <person name="Feng Q."/>
            <person name="Zhang L."/>
            <person name="Zhu J."/>
            <person name="Weng Q."/>
            <person name="Mu J."/>
            <person name="Lu Y."/>
            <person name="Fan D."/>
            <person name="Liu Y."/>
            <person name="Guan J."/>
            <person name="Zhang Y."/>
            <person name="Yu S."/>
            <person name="Liu X."/>
            <person name="Zhang Y."/>
            <person name="Hong G."/>
            <person name="Han B."/>
            <person name="Choisne N."/>
            <person name="Demange N."/>
            <person name="Orjeda G."/>
            <person name="Samain S."/>
            <person name="Cattolico L."/>
            <person name="Pelletier E."/>
            <person name="Couloux A."/>
            <person name="Segurens B."/>
            <person name="Wincker P."/>
            <person name="D'Hont A."/>
            <person name="Scarpelli C."/>
            <person name="Weissenbach J."/>
            <person name="Salanoubat M."/>
            <person name="Quetier F."/>
            <person name="Yu Y."/>
            <person name="Kim H.R."/>
            <person name="Rambo T."/>
            <person name="Currie J."/>
            <person name="Collura K."/>
            <person name="Luo M."/>
            <person name="Yang T."/>
            <person name="Ammiraju J.S.S."/>
            <person name="Engler F."/>
            <person name="Soderlund C."/>
            <person name="Wing R.A."/>
            <person name="Palmer L.E."/>
            <person name="de la Bastide M."/>
            <person name="Spiegel L."/>
            <person name="Nascimento L."/>
            <person name="Zutavern T."/>
            <person name="O'Shaughnessy A."/>
            <person name="Dike S."/>
            <person name="Dedhia N."/>
            <person name="Preston R."/>
            <person name="Balija V."/>
            <person name="McCombie W.R."/>
            <person name="Chow T."/>
            <person name="Chen H."/>
            <person name="Chung M."/>
            <person name="Chen C."/>
            <person name="Shaw J."/>
            <person name="Wu H."/>
            <person name="Hsiao K."/>
            <person name="Chao Y."/>
            <person name="Chu M."/>
            <person name="Cheng C."/>
            <person name="Hour A."/>
            <person name="Lee P."/>
            <person name="Lin S."/>
            <person name="Lin Y."/>
            <person name="Liou J."/>
            <person name="Liu S."/>
            <person name="Hsing Y."/>
            <person name="Raghuvanshi S."/>
            <person name="Mohanty A."/>
            <person name="Bharti A.K."/>
            <person name="Gaur A."/>
            <person name="Gupta V."/>
            <person name="Kumar D."/>
            <person name="Ravi V."/>
            <person name="Vij S."/>
            <person name="Kapur A."/>
            <person name="Khurana P."/>
            <person name="Khurana P."/>
            <person name="Khurana J.P."/>
            <person name="Tyagi A.K."/>
            <person name="Gaikwad K."/>
            <person name="Singh A."/>
            <person name="Dalal V."/>
            <person name="Srivastava S."/>
            <person name="Dixit A."/>
            <person name="Pal A.K."/>
            <person name="Ghazi I.A."/>
            <person name="Yadav M."/>
            <person name="Pandit A."/>
            <person name="Bhargava A."/>
            <person name="Sureshbabu K."/>
            <person name="Batra K."/>
            <person name="Sharma T.R."/>
            <person name="Mohapatra T."/>
            <person name="Singh N.K."/>
            <person name="Messing J."/>
            <person name="Nelson A.B."/>
            <person name="Fuks G."/>
            <person name="Kavchok S."/>
            <person name="Keizer G."/>
            <person name="Linton E."/>
            <person name="Llaca V."/>
            <person name="Song R."/>
            <person name="Tanyolac B."/>
            <person name="Young S."/>
            <person name="Ho-Il K."/>
            <person name="Hahn J.H."/>
            <person name="Sangsakoo G."/>
            <person name="Vanavichit A."/>
            <person name="de Mattos Luiz.A.T."/>
            <person name="Zimmer P.D."/>
            <person name="Malone G."/>
            <person name="Dellagostin O."/>
            <person name="de Oliveira A.C."/>
            <person name="Bevan M."/>
            <person name="Bancroft I."/>
            <person name="Minx P."/>
            <person name="Cordum H."/>
            <person name="Wilson R."/>
            <person name="Cheng Z."/>
            <person name="Jin W."/>
            <person name="Jiang J."/>
            <person name="Leong S.A."/>
            <person name="Iwama H."/>
            <person name="Gojobori T."/>
            <person name="Itoh T."/>
            <person name="Niimura Y."/>
            <person name="Fujii Y."/>
            <person name="Habara T."/>
            <person name="Sakai H."/>
            <person name="Sato Y."/>
            <person name="Wilson G."/>
            <person name="Kumar K."/>
            <person name="McCouch S."/>
            <person name="Juretic N."/>
            <person name="Hoen D."/>
            <person name="Wright S."/>
            <person name="Bruskiewich R."/>
            <person name="Bureau T."/>
            <person name="Miyao A."/>
            <person name="Hirochika H."/>
            <person name="Nishikawa T."/>
            <person name="Kadowaki K."/>
            <person name="Sugiura M."/>
            <person name="Burr B."/>
            <person name="Sasaki T."/>
        </authorList>
    </citation>
    <scope>NUCLEOTIDE SEQUENCE [LARGE SCALE GENOMIC DNA]</scope>
    <source>
        <strain evidence="4">cv. Nipponbare</strain>
    </source>
</reference>
<feature type="compositionally biased region" description="Low complexity" evidence="1">
    <location>
        <begin position="1"/>
        <end position="18"/>
    </location>
</feature>
<feature type="region of interest" description="Disordered" evidence="1">
    <location>
        <begin position="283"/>
        <end position="342"/>
    </location>
</feature>
<protein>
    <submittedName>
        <fullName evidence="3">Uncharacterized protein</fullName>
    </submittedName>
</protein>
<feature type="compositionally biased region" description="Gly residues" evidence="1">
    <location>
        <begin position="459"/>
        <end position="468"/>
    </location>
</feature>
<dbReference type="Proteomes" id="UP000000763">
    <property type="component" value="Chromosome 6"/>
</dbReference>
<dbReference type="EMBL" id="AP004993">
    <property type="protein sequence ID" value="BAD54350.1"/>
    <property type="molecule type" value="Genomic_DNA"/>
</dbReference>
<sequence length="468" mass="49264">MTEQTAAATAGSGSAARSTGRRPRRLFYHTASAVPLLGEGNHCAGAFPRTTPPPRRRLELLAAPPRADESRVRQIRRRPSHPLLVVAARLLEVSLGEVATVEASPGRASATALAAAAGDASSPRLPIGVAAREEKEARRGIEREGKEARRRRRHHDDEAATAGAVASRRARRWLRTLSGRSPTSPYPWQPPPNAAVFAPRHAHVSAARRRLPTAGRRRRYSRPPAAAAVPTIAPVVKREECSDHDHGCYGNDLSTTYFSAPPPLPSLPPPAAVAVERADAAVTRCGGGGSPASPPSRREAQGGRRWRRRRGRLPSGGSPLPVRWRRLPGLPSQIRPEGGQGRVAAAATTWFPGLPSQIQPEGGRGRVAAATWAAPLWRRPSPGAVEAAPRPPFPDLAGGRPREGGGDDVVPRPPLPDPAGGRPGEGGGGDMGGSPPAVALSRCGGGGCPASPPRSGWREAGGGRQRRR</sequence>
<proteinExistence type="predicted"/>
<evidence type="ECO:0000313" key="2">
    <source>
        <dbReference type="EMBL" id="BAD54088.1"/>
    </source>
</evidence>
<gene>
    <name evidence="3" type="ORF">OSJNBa0037N01.18</name>
    <name evidence="2" type="ORF">P0031A09.37</name>
</gene>
<evidence type="ECO:0000313" key="4">
    <source>
        <dbReference type="Proteomes" id="UP000000763"/>
    </source>
</evidence>
<evidence type="ECO:0000256" key="1">
    <source>
        <dbReference type="SAM" id="MobiDB-lite"/>
    </source>
</evidence>
<dbReference type="AlphaFoldDB" id="Q5Z6R9"/>
<feature type="region of interest" description="Disordered" evidence="1">
    <location>
        <begin position="1"/>
        <end position="24"/>
    </location>
</feature>
<evidence type="ECO:0000313" key="3">
    <source>
        <dbReference type="EMBL" id="BAD54350.1"/>
    </source>
</evidence>
<feature type="region of interest" description="Disordered" evidence="1">
    <location>
        <begin position="376"/>
        <end position="468"/>
    </location>
</feature>
<name>Q5Z6R9_ORYSJ</name>
<organism evidence="3 4">
    <name type="scientific">Oryza sativa subsp. japonica</name>
    <name type="common">Rice</name>
    <dbReference type="NCBI Taxonomy" id="39947"/>
    <lineage>
        <taxon>Eukaryota</taxon>
        <taxon>Viridiplantae</taxon>
        <taxon>Streptophyta</taxon>
        <taxon>Embryophyta</taxon>
        <taxon>Tracheophyta</taxon>
        <taxon>Spermatophyta</taxon>
        <taxon>Magnoliopsida</taxon>
        <taxon>Liliopsida</taxon>
        <taxon>Poales</taxon>
        <taxon>Poaceae</taxon>
        <taxon>BOP clade</taxon>
        <taxon>Oryzoideae</taxon>
        <taxon>Oryzeae</taxon>
        <taxon>Oryzinae</taxon>
        <taxon>Oryza</taxon>
        <taxon>Oryza sativa</taxon>
    </lineage>
</organism>
<accession>Q5Z6R9</accession>
<feature type="compositionally biased region" description="Basic and acidic residues" evidence="1">
    <location>
        <begin position="132"/>
        <end position="147"/>
    </location>
</feature>
<feature type="compositionally biased region" description="Gly residues" evidence="1">
    <location>
        <begin position="421"/>
        <end position="432"/>
    </location>
</feature>